<gene>
    <name evidence="3" type="ORF">C8E02_1743</name>
    <name evidence="2" type="ORF">PQU93_02860</name>
</gene>
<keyword evidence="1" id="KW-0812">Transmembrane</keyword>
<feature type="transmembrane region" description="Helical" evidence="1">
    <location>
        <begin position="12"/>
        <end position="35"/>
    </location>
</feature>
<accession>A0A495BCU1</accession>
<dbReference type="Pfam" id="PF11346">
    <property type="entry name" value="DUF3149"/>
    <property type="match status" value="1"/>
</dbReference>
<keyword evidence="1" id="KW-1133">Transmembrane helix</keyword>
<reference evidence="3 4" key="1">
    <citation type="submission" date="2018-10" db="EMBL/GenBank/DDBJ databases">
        <title>Genomic Encyclopedia of Type Strains, Phase IV (KMG-IV): sequencing the most valuable type-strain genomes for metagenomic binning, comparative biology and taxonomic classification.</title>
        <authorList>
            <person name="Goeker M."/>
        </authorList>
    </citation>
    <scope>NUCLEOTIDE SEQUENCE [LARGE SCALE GENOMIC DNA]</scope>
    <source>
        <strain evidence="3 4">DSM 3303</strain>
    </source>
</reference>
<keyword evidence="5" id="KW-1185">Reference proteome</keyword>
<evidence type="ECO:0000313" key="2">
    <source>
        <dbReference type="EMBL" id="MDC7689724.1"/>
    </source>
</evidence>
<evidence type="ECO:0000313" key="3">
    <source>
        <dbReference type="EMBL" id="RKQ58772.1"/>
    </source>
</evidence>
<dbReference type="AlphaFoldDB" id="A0A495BCU1"/>
<evidence type="ECO:0000313" key="4">
    <source>
        <dbReference type="Proteomes" id="UP000279384"/>
    </source>
</evidence>
<dbReference type="RefSeq" id="WP_082133684.1">
    <property type="nucleotide sequence ID" value="NZ_JAQQKY010000001.1"/>
</dbReference>
<dbReference type="Proteomes" id="UP000279384">
    <property type="component" value="Unassembled WGS sequence"/>
</dbReference>
<comment type="caution">
    <text evidence="3">The sequence shown here is derived from an EMBL/GenBank/DDBJ whole genome shotgun (WGS) entry which is preliminary data.</text>
</comment>
<dbReference type="EMBL" id="RBID01000014">
    <property type="protein sequence ID" value="RKQ58772.1"/>
    <property type="molecule type" value="Genomic_DNA"/>
</dbReference>
<name>A0A495BCU1_VOGIN</name>
<proteinExistence type="predicted"/>
<evidence type="ECO:0000313" key="5">
    <source>
        <dbReference type="Proteomes" id="UP001221566"/>
    </source>
</evidence>
<organism evidence="3 4">
    <name type="scientific">Vogesella indigofera</name>
    <name type="common">Pseudomonas indigofera</name>
    <dbReference type="NCBI Taxonomy" id="45465"/>
    <lineage>
        <taxon>Bacteria</taxon>
        <taxon>Pseudomonadati</taxon>
        <taxon>Pseudomonadota</taxon>
        <taxon>Betaproteobacteria</taxon>
        <taxon>Neisseriales</taxon>
        <taxon>Chromobacteriaceae</taxon>
        <taxon>Vogesella</taxon>
    </lineage>
</organism>
<dbReference type="Proteomes" id="UP001221566">
    <property type="component" value="Unassembled WGS sequence"/>
</dbReference>
<reference evidence="2 5" key="2">
    <citation type="submission" date="2023-01" db="EMBL/GenBank/DDBJ databases">
        <title>Novel species of the genus Vogesella isolated from rivers.</title>
        <authorList>
            <person name="Lu H."/>
        </authorList>
    </citation>
    <scope>NUCLEOTIDE SEQUENCE [LARGE SCALE GENOMIC DNA]</scope>
    <source>
        <strain evidence="2 5">SH7W</strain>
    </source>
</reference>
<dbReference type="InterPro" id="IPR021494">
    <property type="entry name" value="DUF3149"/>
</dbReference>
<dbReference type="EMBL" id="JAQQKY010000001">
    <property type="protein sequence ID" value="MDC7689724.1"/>
    <property type="molecule type" value="Genomic_DNA"/>
</dbReference>
<evidence type="ECO:0000256" key="1">
    <source>
        <dbReference type="SAM" id="Phobius"/>
    </source>
</evidence>
<keyword evidence="1" id="KW-0472">Membrane</keyword>
<sequence length="44" mass="4933">MELWKQLLSDDVGLLSVITIGVTSVIVTTIIVMFIKKVKNSDRK</sequence>
<protein>
    <submittedName>
        <fullName evidence="2">DUF3149 domain-containing protein</fullName>
    </submittedName>
    <submittedName>
        <fullName evidence="3">Uncharacterized protein DUF3149</fullName>
    </submittedName>
</protein>